<dbReference type="Proteomes" id="UP001139011">
    <property type="component" value="Unassembled WGS sequence"/>
</dbReference>
<feature type="domain" description="Flagellar hook-associated protein FlgK helical" evidence="10">
    <location>
        <begin position="102"/>
        <end position="354"/>
    </location>
</feature>
<dbReference type="GO" id="GO:0005198">
    <property type="term" value="F:structural molecule activity"/>
    <property type="evidence" value="ECO:0007669"/>
    <property type="project" value="UniProtKB-UniRule"/>
</dbReference>
<accession>A0A9X1XF22</accession>
<keyword evidence="5 7" id="KW-0964">Secreted</keyword>
<reference evidence="11" key="1">
    <citation type="submission" date="2021-09" db="EMBL/GenBank/DDBJ databases">
        <title>Genome analysis of Fictibacillus sp. KIGAM418 isolated from marine sediment.</title>
        <authorList>
            <person name="Seo M.-J."/>
            <person name="Cho E.-S."/>
            <person name="Hwang C.Y."/>
        </authorList>
    </citation>
    <scope>NUCLEOTIDE SEQUENCE</scope>
    <source>
        <strain evidence="11">KIGAM418</strain>
    </source>
</reference>
<dbReference type="InterPro" id="IPR001444">
    <property type="entry name" value="Flag_bb_rod_N"/>
</dbReference>
<keyword evidence="6 7" id="KW-0975">Bacterial flagellum</keyword>
<name>A0A9X1XF22_9BACL</name>
<dbReference type="InterPro" id="IPR002371">
    <property type="entry name" value="FlgK"/>
</dbReference>
<dbReference type="SUPFAM" id="SSF64518">
    <property type="entry name" value="Phase 1 flagellin"/>
    <property type="match status" value="1"/>
</dbReference>
<evidence type="ECO:0000256" key="7">
    <source>
        <dbReference type="RuleBase" id="RU362065"/>
    </source>
</evidence>
<dbReference type="Pfam" id="PF06429">
    <property type="entry name" value="Flg_bbr_C"/>
    <property type="match status" value="1"/>
</dbReference>
<evidence type="ECO:0000256" key="5">
    <source>
        <dbReference type="ARBA" id="ARBA00022525"/>
    </source>
</evidence>
<dbReference type="RefSeq" id="WP_248253930.1">
    <property type="nucleotide sequence ID" value="NZ_JAIWJX010000002.1"/>
</dbReference>
<dbReference type="GO" id="GO:0009424">
    <property type="term" value="C:bacterial-type flagellum hook"/>
    <property type="evidence" value="ECO:0007669"/>
    <property type="project" value="UniProtKB-UniRule"/>
</dbReference>
<evidence type="ECO:0000256" key="6">
    <source>
        <dbReference type="ARBA" id="ARBA00023143"/>
    </source>
</evidence>
<keyword evidence="11" id="KW-0969">Cilium</keyword>
<evidence type="ECO:0000313" key="12">
    <source>
        <dbReference type="Proteomes" id="UP001139011"/>
    </source>
</evidence>
<sequence length="490" mass="52823">MVSTFHGLETARRGMTTQQYALQVTGQNIANANTTGYSRQRVNFTQTEPYPAPAMNRPQVPGQMGTGVQAGSIQRVREGYLDQQFRGENNKYGYWSAKSEAMEKMEDIMNEPSDNGLSKTMDRFWQSLQDLSVHPEDSGARSVVLQRGTAVAETFNYLSNSLTSIQKDIGSQLDTTVLEANSLLTQINGLNKQIGEIEPHKYLPNDLYDQRDALVDKLSQIVNISVEKVGSGGQSLDMAEGKYTIKLLDKNGTAIGTLVDGSDTSKVNEIKAVLSSDKSSLTSLTLKTGEDLAGTDMSGRLQGLKDSLKTDYPDMIKKLDNMASGFVAEFNRLHSGGYGLDSNSPSTNTGKNFFSGSTASDIKVILTNRNDVAAGSGGYSGDGGNALKLANVKNSSLPYGGETTSLQGYYEGAIGKMAVDSQEAARLADNSLVLSDSVENRRQSVSGVSIDEEMTNLIQFQHAFNAAARNITVVDEMLDKIINGMGVGGR</sequence>
<dbReference type="GO" id="GO:0044780">
    <property type="term" value="P:bacterial-type flagellum assembly"/>
    <property type="evidence" value="ECO:0007669"/>
    <property type="project" value="InterPro"/>
</dbReference>
<dbReference type="Pfam" id="PF22638">
    <property type="entry name" value="FlgK_D1"/>
    <property type="match status" value="1"/>
</dbReference>
<evidence type="ECO:0000259" key="9">
    <source>
        <dbReference type="Pfam" id="PF06429"/>
    </source>
</evidence>
<dbReference type="InterPro" id="IPR053927">
    <property type="entry name" value="FlgK_helical"/>
</dbReference>
<evidence type="ECO:0000256" key="3">
    <source>
        <dbReference type="ARBA" id="ARBA00009677"/>
    </source>
</evidence>
<gene>
    <name evidence="7 11" type="primary">flgK</name>
    <name evidence="11" type="ORF">LCY76_19110</name>
</gene>
<keyword evidence="11" id="KW-0966">Cell projection</keyword>
<feature type="domain" description="Flagellar basal-body/hook protein C-terminal" evidence="9">
    <location>
        <begin position="445"/>
        <end position="483"/>
    </location>
</feature>
<comment type="similarity">
    <text evidence="3 7">Belongs to the flagella basal body rod proteins family.</text>
</comment>
<dbReference type="NCBIfam" id="TIGR02492">
    <property type="entry name" value="flgK_ends"/>
    <property type="match status" value="1"/>
</dbReference>
<feature type="domain" description="Flagellar basal body rod protein N-terminal" evidence="8">
    <location>
        <begin position="8"/>
        <end position="37"/>
    </location>
</feature>
<evidence type="ECO:0000256" key="1">
    <source>
        <dbReference type="ARBA" id="ARBA00004365"/>
    </source>
</evidence>
<dbReference type="Pfam" id="PF00460">
    <property type="entry name" value="Flg_bb_rod"/>
    <property type="match status" value="1"/>
</dbReference>
<proteinExistence type="inferred from homology"/>
<protein>
    <recommendedName>
        <fullName evidence="4 7">Flagellar hook-associated protein 1</fullName>
        <shortName evidence="7">HAP1</shortName>
    </recommendedName>
</protein>
<dbReference type="PANTHER" id="PTHR30033:SF1">
    <property type="entry name" value="FLAGELLAR HOOK-ASSOCIATED PROTEIN 1"/>
    <property type="match status" value="1"/>
</dbReference>
<organism evidence="11 12">
    <name type="scientific">Fictibacillus marinisediminis</name>
    <dbReference type="NCBI Taxonomy" id="2878389"/>
    <lineage>
        <taxon>Bacteria</taxon>
        <taxon>Bacillati</taxon>
        <taxon>Bacillota</taxon>
        <taxon>Bacilli</taxon>
        <taxon>Bacillales</taxon>
        <taxon>Fictibacillaceae</taxon>
        <taxon>Fictibacillus</taxon>
    </lineage>
</organism>
<dbReference type="InterPro" id="IPR010930">
    <property type="entry name" value="Flg_bb/hook_C_dom"/>
</dbReference>
<dbReference type="AlphaFoldDB" id="A0A9X1XF22"/>
<evidence type="ECO:0000313" key="11">
    <source>
        <dbReference type="EMBL" id="MCK6258680.1"/>
    </source>
</evidence>
<comment type="caution">
    <text evidence="11">The sequence shown here is derived from an EMBL/GenBank/DDBJ whole genome shotgun (WGS) entry which is preliminary data.</text>
</comment>
<dbReference type="GO" id="GO:0005576">
    <property type="term" value="C:extracellular region"/>
    <property type="evidence" value="ECO:0007669"/>
    <property type="project" value="UniProtKB-SubCell"/>
</dbReference>
<evidence type="ECO:0000259" key="8">
    <source>
        <dbReference type="Pfam" id="PF00460"/>
    </source>
</evidence>
<dbReference type="PANTHER" id="PTHR30033">
    <property type="entry name" value="FLAGELLAR HOOK-ASSOCIATED PROTEIN 1"/>
    <property type="match status" value="1"/>
</dbReference>
<keyword evidence="12" id="KW-1185">Reference proteome</keyword>
<dbReference type="EMBL" id="JAIWJX010000002">
    <property type="protein sequence ID" value="MCK6258680.1"/>
    <property type="molecule type" value="Genomic_DNA"/>
</dbReference>
<evidence type="ECO:0000256" key="2">
    <source>
        <dbReference type="ARBA" id="ARBA00004613"/>
    </source>
</evidence>
<evidence type="ECO:0000256" key="4">
    <source>
        <dbReference type="ARBA" id="ARBA00016244"/>
    </source>
</evidence>
<evidence type="ECO:0000259" key="10">
    <source>
        <dbReference type="Pfam" id="PF22638"/>
    </source>
</evidence>
<dbReference type="PRINTS" id="PR01005">
    <property type="entry name" value="FLGHOOKAP1"/>
</dbReference>
<comment type="subcellular location">
    <subcellularLocation>
        <location evidence="1 7">Bacterial flagellum</location>
    </subcellularLocation>
    <subcellularLocation>
        <location evidence="2 7">Secreted</location>
    </subcellularLocation>
</comment>
<keyword evidence="11" id="KW-0282">Flagellum</keyword>